<protein>
    <recommendedName>
        <fullName evidence="3">HAT C-terminal dimerisation domain-containing protein</fullName>
    </recommendedName>
</protein>
<accession>A0A4Y2BN19</accession>
<keyword evidence="2" id="KW-1185">Reference proteome</keyword>
<evidence type="ECO:0000313" key="1">
    <source>
        <dbReference type="EMBL" id="GBL92815.1"/>
    </source>
</evidence>
<dbReference type="AlphaFoldDB" id="A0A4Y2BN19"/>
<name>A0A4Y2BN19_ARAVE</name>
<comment type="caution">
    <text evidence="1">The sequence shown here is derived from an EMBL/GenBank/DDBJ whole genome shotgun (WGS) entry which is preliminary data.</text>
</comment>
<dbReference type="EMBL" id="BGPR01000089">
    <property type="protein sequence ID" value="GBL92815.1"/>
    <property type="molecule type" value="Genomic_DNA"/>
</dbReference>
<evidence type="ECO:0000313" key="2">
    <source>
        <dbReference type="Proteomes" id="UP000499080"/>
    </source>
</evidence>
<proteinExistence type="predicted"/>
<gene>
    <name evidence="1" type="ORF">AVEN_4525_1</name>
</gene>
<organism evidence="1 2">
    <name type="scientific">Araneus ventricosus</name>
    <name type="common">Orbweaver spider</name>
    <name type="synonym">Epeira ventricosa</name>
    <dbReference type="NCBI Taxonomy" id="182803"/>
    <lineage>
        <taxon>Eukaryota</taxon>
        <taxon>Metazoa</taxon>
        <taxon>Ecdysozoa</taxon>
        <taxon>Arthropoda</taxon>
        <taxon>Chelicerata</taxon>
        <taxon>Arachnida</taxon>
        <taxon>Araneae</taxon>
        <taxon>Araneomorphae</taxon>
        <taxon>Entelegynae</taxon>
        <taxon>Araneoidea</taxon>
        <taxon>Araneidae</taxon>
        <taxon>Araneus</taxon>
    </lineage>
</organism>
<dbReference type="OrthoDB" id="7971529at2759"/>
<reference evidence="1 2" key="1">
    <citation type="journal article" date="2019" name="Sci. Rep.">
        <title>Orb-weaving spider Araneus ventricosus genome elucidates the spidroin gene catalogue.</title>
        <authorList>
            <person name="Kono N."/>
            <person name="Nakamura H."/>
            <person name="Ohtoshi R."/>
            <person name="Moran D.A.P."/>
            <person name="Shinohara A."/>
            <person name="Yoshida Y."/>
            <person name="Fujiwara M."/>
            <person name="Mori M."/>
            <person name="Tomita M."/>
            <person name="Arakawa K."/>
        </authorList>
    </citation>
    <scope>NUCLEOTIDE SEQUENCE [LARGE SCALE GENOMIC DNA]</scope>
</reference>
<sequence>MNTVIKIWVKIFSHFKNEHIPCENLFILVQFSLFSPLTNAAVEKVFPIANDFWRSEKSGLSIDTPQIAILVCSKFAADLHCDKCASVKQACSKLTQASKSP</sequence>
<dbReference type="Proteomes" id="UP000499080">
    <property type="component" value="Unassembled WGS sequence"/>
</dbReference>
<evidence type="ECO:0008006" key="3">
    <source>
        <dbReference type="Google" id="ProtNLM"/>
    </source>
</evidence>